<keyword evidence="2" id="KW-0472">Membrane</keyword>
<feature type="region of interest" description="Disordered" evidence="1">
    <location>
        <begin position="134"/>
        <end position="256"/>
    </location>
</feature>
<feature type="compositionally biased region" description="Polar residues" evidence="1">
    <location>
        <begin position="229"/>
        <end position="240"/>
    </location>
</feature>
<dbReference type="EMBL" id="KL198023">
    <property type="protein sequence ID" value="KDQ17506.1"/>
    <property type="molecule type" value="Genomic_DNA"/>
</dbReference>
<evidence type="ECO:0000256" key="2">
    <source>
        <dbReference type="SAM" id="Phobius"/>
    </source>
</evidence>
<feature type="compositionally biased region" description="Polar residues" evidence="1">
    <location>
        <begin position="380"/>
        <end position="389"/>
    </location>
</feature>
<name>A0A067N147_BOTB1</name>
<dbReference type="InParanoid" id="A0A067N147"/>
<feature type="region of interest" description="Disordered" evidence="1">
    <location>
        <begin position="64"/>
        <end position="93"/>
    </location>
</feature>
<dbReference type="OrthoDB" id="5595612at2759"/>
<feature type="compositionally biased region" description="Polar residues" evidence="1">
    <location>
        <begin position="177"/>
        <end position="189"/>
    </location>
</feature>
<dbReference type="Proteomes" id="UP000027195">
    <property type="component" value="Unassembled WGS sequence"/>
</dbReference>
<accession>A0A067N147</accession>
<dbReference type="STRING" id="930990.A0A067N147"/>
<keyword evidence="2" id="KW-1133">Transmembrane helix</keyword>
<feature type="region of interest" description="Disordered" evidence="1">
    <location>
        <begin position="289"/>
        <end position="389"/>
    </location>
</feature>
<feature type="transmembrane region" description="Helical" evidence="2">
    <location>
        <begin position="519"/>
        <end position="543"/>
    </location>
</feature>
<sequence length="1108" mass="117046">MSADRRDSSRTVGPPQSPRESLLPPQSPTSESGSGTGANPLLYRNPRYQSSFSVNTQWTEEFATHIPSFPSPPAALPSPSTPQRSTFRASDLARVHESVLRSGPFSDDGGSNDDIHLYPSVRGSEEVLMDPTFISTLMTPPGPSPLAQSHRESTVLPLDWGDERRFSIRRSVFPQRTPESSAYSLSNISLLGPLPAPPPPPPPTDASSSSNTRSSHPSRDHASRMSVGSLGTNPVSEGTNARSASRSSQTTSSYAAASMRMATVAGIVPATYTKIPPVPDRWRQHLSVPIRESPSQLSLESKIPFPKDMLSSPSVEQRDFSPSRASSSMVYASRRHSASASGPSRVSSIISGVSQSSGHRRRFSFMRSRSQQAVAGEGKSPSTKSAIEASESQIPLPALLQRAGALHEILEAGGLAYRSKGSSVGRPTPPSRHEGSGSGSGSGYTDEKALGRSKSVRSAFTALSDRSRQLSRDNNGVFRPLPNDVPVQEAPAPEPQSSSLRGIASSIFSFRLTPVNRSLLWVTAAIAAVVIAVIIVVAVVVSIERRHPAAPTCPGDTTGALCNLDGSCVCTSTSPGSCNPVSQSLMQLAPIASQLFNTSIPTDVLATVLWDLQGAPQTNCAAQSLLIDVGPGLDSSKDPRRAQWAQSALLYSLFQSQDLAAVKKMRDFVASANFGALLTNNGSHRKRGGGVNPSAYVFQFQGGYIFDFDLLTVTTPSVDWTVDGKPDPTQVAEVGDVAGAALNRMYGFAAASSAQRTGGLQRYWQTDLQLDPSLLPKFRSAVQSSVVLVPFDATSTSLMNIASPNSSFPPPIACFPRLSNDQLLSINTIESNVFGLPNITTPPSSFSSSCFPTRPVYGILDLLRLRLPFPDSRTGVGKQAAVLQPHVYPRVVVHVGETLSALPAPGPSESSLPMEATDPREYGTIANMDHVIFTYLQSLPSLAVVTALVNFVLLSPSIPPGLPPMQNTTLSDALSVIPPLEVAIFGTILGSDIAGASSSFTTPVSSSPDASSDSLFFGSQQGQVFRTWALNSIASAISGGGSSSPGNIAWTPSFTSSLVAREGTTTDTLFEQVWSNASAVIDAGSASTSLADLNTLITDLNNISGFGP</sequence>
<feature type="compositionally biased region" description="Low complexity" evidence="1">
    <location>
        <begin position="338"/>
        <end position="357"/>
    </location>
</feature>
<feature type="region of interest" description="Disordered" evidence="1">
    <location>
        <begin position="418"/>
        <end position="498"/>
    </location>
</feature>
<keyword evidence="4" id="KW-1185">Reference proteome</keyword>
<feature type="compositionally biased region" description="Pro residues" evidence="1">
    <location>
        <begin position="69"/>
        <end position="80"/>
    </location>
</feature>
<feature type="compositionally biased region" description="Low complexity" evidence="1">
    <location>
        <begin position="241"/>
        <end position="256"/>
    </location>
</feature>
<gene>
    <name evidence="3" type="ORF">BOTBODRAFT_143912</name>
</gene>
<protein>
    <submittedName>
        <fullName evidence="3">Uncharacterized protein</fullName>
    </submittedName>
</protein>
<organism evidence="3 4">
    <name type="scientific">Botryobasidium botryosum (strain FD-172 SS1)</name>
    <dbReference type="NCBI Taxonomy" id="930990"/>
    <lineage>
        <taxon>Eukaryota</taxon>
        <taxon>Fungi</taxon>
        <taxon>Dikarya</taxon>
        <taxon>Basidiomycota</taxon>
        <taxon>Agaricomycotina</taxon>
        <taxon>Agaricomycetes</taxon>
        <taxon>Cantharellales</taxon>
        <taxon>Botryobasidiaceae</taxon>
        <taxon>Botryobasidium</taxon>
    </lineage>
</organism>
<evidence type="ECO:0000256" key="1">
    <source>
        <dbReference type="SAM" id="MobiDB-lite"/>
    </source>
</evidence>
<evidence type="ECO:0000313" key="3">
    <source>
        <dbReference type="EMBL" id="KDQ17506.1"/>
    </source>
</evidence>
<feature type="region of interest" description="Disordered" evidence="1">
    <location>
        <begin position="98"/>
        <end position="117"/>
    </location>
</feature>
<feature type="region of interest" description="Disordered" evidence="1">
    <location>
        <begin position="1"/>
        <end position="44"/>
    </location>
</feature>
<dbReference type="AlphaFoldDB" id="A0A067N147"/>
<proteinExistence type="predicted"/>
<evidence type="ECO:0000313" key="4">
    <source>
        <dbReference type="Proteomes" id="UP000027195"/>
    </source>
</evidence>
<feature type="compositionally biased region" description="Pro residues" evidence="1">
    <location>
        <begin position="194"/>
        <end position="204"/>
    </location>
</feature>
<reference evidence="4" key="1">
    <citation type="journal article" date="2014" name="Proc. Natl. Acad. Sci. U.S.A.">
        <title>Extensive sampling of basidiomycete genomes demonstrates inadequacy of the white-rot/brown-rot paradigm for wood decay fungi.</title>
        <authorList>
            <person name="Riley R."/>
            <person name="Salamov A.A."/>
            <person name="Brown D.W."/>
            <person name="Nagy L.G."/>
            <person name="Floudas D."/>
            <person name="Held B.W."/>
            <person name="Levasseur A."/>
            <person name="Lombard V."/>
            <person name="Morin E."/>
            <person name="Otillar R."/>
            <person name="Lindquist E.A."/>
            <person name="Sun H."/>
            <person name="LaButti K.M."/>
            <person name="Schmutz J."/>
            <person name="Jabbour D."/>
            <person name="Luo H."/>
            <person name="Baker S.E."/>
            <person name="Pisabarro A.G."/>
            <person name="Walton J.D."/>
            <person name="Blanchette R.A."/>
            <person name="Henrissat B."/>
            <person name="Martin F."/>
            <person name="Cullen D."/>
            <person name="Hibbett D.S."/>
            <person name="Grigoriev I.V."/>
        </authorList>
    </citation>
    <scope>NUCLEOTIDE SEQUENCE [LARGE SCALE GENOMIC DNA]</scope>
    <source>
        <strain evidence="4">FD-172 SS1</strain>
    </source>
</reference>
<dbReference type="HOGENOM" id="CLU_290699_0_0_1"/>
<keyword evidence="2" id="KW-0812">Transmembrane</keyword>